<dbReference type="InterPro" id="IPR036102">
    <property type="entry name" value="OsmC/Ohrsf"/>
</dbReference>
<dbReference type="PANTHER" id="PTHR39624:SF2">
    <property type="entry name" value="OSMC-LIKE PROTEIN"/>
    <property type="match status" value="1"/>
</dbReference>
<sequence>MELTVNYLGDAQFEAEARGHKIICDQPLDNGGADEGMTPPELLLASLATCAGYYAVQYLNVRKLESAGLRVKITAEKAKAPARLDQFVIGIEVPGVFEEKDVEGLRRSAEKCLIKNTMLATPAIAVEIRTGSTVSPVVEELSPASR</sequence>
<protein>
    <submittedName>
        <fullName evidence="1">OsmC family protein</fullName>
    </submittedName>
</protein>
<dbReference type="InterPro" id="IPR003718">
    <property type="entry name" value="OsmC/Ohr_fam"/>
</dbReference>
<dbReference type="RefSeq" id="WP_194451089.1">
    <property type="nucleotide sequence ID" value="NZ_CP063849.1"/>
</dbReference>
<keyword evidence="2" id="KW-1185">Reference proteome</keyword>
<dbReference type="Pfam" id="PF02566">
    <property type="entry name" value="OsmC"/>
    <property type="match status" value="1"/>
</dbReference>
<evidence type="ECO:0000313" key="1">
    <source>
        <dbReference type="EMBL" id="QOY89427.1"/>
    </source>
</evidence>
<proteinExistence type="predicted"/>
<dbReference type="AlphaFoldDB" id="A0A7S7NTC7"/>
<dbReference type="Proteomes" id="UP000593892">
    <property type="component" value="Chromosome"/>
</dbReference>
<dbReference type="InterPro" id="IPR015946">
    <property type="entry name" value="KH_dom-like_a/b"/>
</dbReference>
<evidence type="ECO:0000313" key="2">
    <source>
        <dbReference type="Proteomes" id="UP000593892"/>
    </source>
</evidence>
<gene>
    <name evidence="1" type="ORF">IRI77_05585</name>
</gene>
<dbReference type="KEGG" id="pfer:IRI77_05585"/>
<organism evidence="1 2">
    <name type="scientific">Paludibaculum fermentans</name>
    <dbReference type="NCBI Taxonomy" id="1473598"/>
    <lineage>
        <taxon>Bacteria</taxon>
        <taxon>Pseudomonadati</taxon>
        <taxon>Acidobacteriota</taxon>
        <taxon>Terriglobia</taxon>
        <taxon>Bryobacterales</taxon>
        <taxon>Bryobacteraceae</taxon>
        <taxon>Paludibaculum</taxon>
    </lineage>
</organism>
<dbReference type="Gene3D" id="3.30.300.20">
    <property type="match status" value="1"/>
</dbReference>
<reference evidence="1 2" key="1">
    <citation type="submission" date="2020-10" db="EMBL/GenBank/DDBJ databases">
        <title>Complete genome sequence of Paludibaculum fermentans P105T, a facultatively anaerobic acidobacterium capable of dissimilatory Fe(III) reduction.</title>
        <authorList>
            <person name="Dedysh S.N."/>
            <person name="Beletsky A.V."/>
            <person name="Kulichevskaya I.S."/>
            <person name="Mardanov A.V."/>
            <person name="Ravin N.V."/>
        </authorList>
    </citation>
    <scope>NUCLEOTIDE SEQUENCE [LARGE SCALE GENOMIC DNA]</scope>
    <source>
        <strain evidence="1 2">P105</strain>
    </source>
</reference>
<dbReference type="SUPFAM" id="SSF82784">
    <property type="entry name" value="OsmC-like"/>
    <property type="match status" value="1"/>
</dbReference>
<dbReference type="EMBL" id="CP063849">
    <property type="protein sequence ID" value="QOY89427.1"/>
    <property type="molecule type" value="Genomic_DNA"/>
</dbReference>
<accession>A0A7S7NTC7</accession>
<dbReference type="PANTHER" id="PTHR39624">
    <property type="entry name" value="PROTEIN INVOLVED IN RIMO-MEDIATED BETA-METHYLTHIOLATION OF RIBOSOMAL PROTEIN S12 YCAO"/>
    <property type="match status" value="1"/>
</dbReference>
<name>A0A7S7NTC7_PALFE</name>